<name>A0A840QEY8_9PSEU</name>
<dbReference type="AlphaFoldDB" id="A0A840QEY8"/>
<evidence type="ECO:0000313" key="2">
    <source>
        <dbReference type="Proteomes" id="UP000584374"/>
    </source>
</evidence>
<organism evidence="1 2">
    <name type="scientific">Saccharopolyspora phatthalungensis</name>
    <dbReference type="NCBI Taxonomy" id="664693"/>
    <lineage>
        <taxon>Bacteria</taxon>
        <taxon>Bacillati</taxon>
        <taxon>Actinomycetota</taxon>
        <taxon>Actinomycetes</taxon>
        <taxon>Pseudonocardiales</taxon>
        <taxon>Pseudonocardiaceae</taxon>
        <taxon>Saccharopolyspora</taxon>
    </lineage>
</organism>
<protein>
    <submittedName>
        <fullName evidence="1">Uncharacterized protein</fullName>
    </submittedName>
</protein>
<gene>
    <name evidence="1" type="ORF">BJ970_006983</name>
</gene>
<dbReference type="EMBL" id="JACHIW010000002">
    <property type="protein sequence ID" value="MBB5159384.1"/>
    <property type="molecule type" value="Genomic_DNA"/>
</dbReference>
<proteinExistence type="predicted"/>
<dbReference type="RefSeq" id="WP_221468374.1">
    <property type="nucleotide sequence ID" value="NZ_JACHIW010000002.1"/>
</dbReference>
<evidence type="ECO:0000313" key="1">
    <source>
        <dbReference type="EMBL" id="MBB5159384.1"/>
    </source>
</evidence>
<comment type="caution">
    <text evidence="1">The sequence shown here is derived from an EMBL/GenBank/DDBJ whole genome shotgun (WGS) entry which is preliminary data.</text>
</comment>
<dbReference type="Proteomes" id="UP000584374">
    <property type="component" value="Unassembled WGS sequence"/>
</dbReference>
<sequence>MIAWLIHYKDIFTILFTALSAGVAIVAAGTSQHQFRLTQQRDRQQLAAKVALWYENDVPKYVNTSGLPIWSVAVLFDGRSQLAERGCWPPAPEPIDARSLLGADADTLWREAISDTADRMKQGHFDDESERGADVRFPLGIVFTDGDNRRWRRDFNGILTEIEGPHWLCARICSAGRLLRRVVTWREK</sequence>
<accession>A0A840QEY8</accession>
<reference evidence="1 2" key="1">
    <citation type="submission" date="2020-08" db="EMBL/GenBank/DDBJ databases">
        <title>Sequencing the genomes of 1000 actinobacteria strains.</title>
        <authorList>
            <person name="Klenk H.-P."/>
        </authorList>
    </citation>
    <scope>NUCLEOTIDE SEQUENCE [LARGE SCALE GENOMIC DNA]</scope>
    <source>
        <strain evidence="1 2">DSM 45584</strain>
    </source>
</reference>
<keyword evidence="2" id="KW-1185">Reference proteome</keyword>